<evidence type="ECO:0000313" key="2">
    <source>
        <dbReference type="EMBL" id="KAF2289246.1"/>
    </source>
</evidence>
<evidence type="ECO:0000313" key="3">
    <source>
        <dbReference type="Proteomes" id="UP000467840"/>
    </source>
</evidence>
<dbReference type="PANTHER" id="PTHR36607:SF20">
    <property type="entry name" value="AMINOTRANSFERASE-LIKE PLANT MOBILE DOMAIN-CONTAINING PROTEIN"/>
    <property type="match status" value="1"/>
</dbReference>
<keyword evidence="3" id="KW-1185">Reference proteome</keyword>
<sequence length="249" mass="28935">MEAREKVYLAIFLACWLCKFVLPGEDVDLIRPSTFKVASMKATGRHFCLVVSVLASIYNVFREISTTSDLSTCIATFLIHHVYGWLANNFGTHYISKRNSYLKMTIYLRFLHWPKLFLRFLIDTSIPKEQFEGLLKSIDRVKELESFFPSSMLSYYQVKELEKLRGELDNSLTFEKEATSKFSSSQIELIRVNEELKELNAKKERLVSSLEGVEKELQNRKIDVSRIQEKISNFENTLVHGEVEEQALQ</sequence>
<dbReference type="PANTHER" id="PTHR36607">
    <property type="entry name" value="1,2-DIHYDROXY-3-KETO-5-METHYLTHIOPENTENE DIOXYGENASE 4"/>
    <property type="match status" value="1"/>
</dbReference>
<keyword evidence="1" id="KW-0175">Coiled coil</keyword>
<dbReference type="AlphaFoldDB" id="A0A6A6KMC8"/>
<organism evidence="2 3">
    <name type="scientific">Hevea brasiliensis</name>
    <name type="common">Para rubber tree</name>
    <name type="synonym">Siphonia brasiliensis</name>
    <dbReference type="NCBI Taxonomy" id="3981"/>
    <lineage>
        <taxon>Eukaryota</taxon>
        <taxon>Viridiplantae</taxon>
        <taxon>Streptophyta</taxon>
        <taxon>Embryophyta</taxon>
        <taxon>Tracheophyta</taxon>
        <taxon>Spermatophyta</taxon>
        <taxon>Magnoliopsida</taxon>
        <taxon>eudicotyledons</taxon>
        <taxon>Gunneridae</taxon>
        <taxon>Pentapetalae</taxon>
        <taxon>rosids</taxon>
        <taxon>fabids</taxon>
        <taxon>Malpighiales</taxon>
        <taxon>Euphorbiaceae</taxon>
        <taxon>Crotonoideae</taxon>
        <taxon>Micrandreae</taxon>
        <taxon>Hevea</taxon>
    </lineage>
</organism>
<evidence type="ECO:0008006" key="4">
    <source>
        <dbReference type="Google" id="ProtNLM"/>
    </source>
</evidence>
<proteinExistence type="predicted"/>
<gene>
    <name evidence="2" type="ORF">GH714_032083</name>
</gene>
<name>A0A6A6KMC8_HEVBR</name>
<feature type="coiled-coil region" evidence="1">
    <location>
        <begin position="182"/>
        <end position="230"/>
    </location>
</feature>
<evidence type="ECO:0000256" key="1">
    <source>
        <dbReference type="SAM" id="Coils"/>
    </source>
</evidence>
<comment type="caution">
    <text evidence="2">The sequence shown here is derived from an EMBL/GenBank/DDBJ whole genome shotgun (WGS) entry which is preliminary data.</text>
</comment>
<reference evidence="2 3" key="1">
    <citation type="journal article" date="2020" name="Mol. Plant">
        <title>The Chromosome-Based Rubber Tree Genome Provides New Insights into Spurge Genome Evolution and Rubber Biosynthesis.</title>
        <authorList>
            <person name="Liu J."/>
            <person name="Shi C."/>
            <person name="Shi C.C."/>
            <person name="Li W."/>
            <person name="Zhang Q.J."/>
            <person name="Zhang Y."/>
            <person name="Li K."/>
            <person name="Lu H.F."/>
            <person name="Shi C."/>
            <person name="Zhu S.T."/>
            <person name="Xiao Z.Y."/>
            <person name="Nan H."/>
            <person name="Yue Y."/>
            <person name="Zhu X.G."/>
            <person name="Wu Y."/>
            <person name="Hong X.N."/>
            <person name="Fan G.Y."/>
            <person name="Tong Y."/>
            <person name="Zhang D."/>
            <person name="Mao C.L."/>
            <person name="Liu Y.L."/>
            <person name="Hao S.J."/>
            <person name="Liu W.Q."/>
            <person name="Lv M.Q."/>
            <person name="Zhang H.B."/>
            <person name="Liu Y."/>
            <person name="Hu-Tang G.R."/>
            <person name="Wang J.P."/>
            <person name="Wang J.H."/>
            <person name="Sun Y.H."/>
            <person name="Ni S.B."/>
            <person name="Chen W.B."/>
            <person name="Zhang X.C."/>
            <person name="Jiao Y.N."/>
            <person name="Eichler E.E."/>
            <person name="Li G.H."/>
            <person name="Liu X."/>
            <person name="Gao L.Z."/>
        </authorList>
    </citation>
    <scope>NUCLEOTIDE SEQUENCE [LARGE SCALE GENOMIC DNA]</scope>
    <source>
        <strain evidence="3">cv. GT1</strain>
        <tissue evidence="2">Leaf</tissue>
    </source>
</reference>
<dbReference type="EMBL" id="JAAGAX010000016">
    <property type="protein sequence ID" value="KAF2289246.1"/>
    <property type="molecule type" value="Genomic_DNA"/>
</dbReference>
<dbReference type="Proteomes" id="UP000467840">
    <property type="component" value="Chromosome 8"/>
</dbReference>
<protein>
    <recommendedName>
        <fullName evidence="4">Aminotransferase-like plant mobile domain-containing protein</fullName>
    </recommendedName>
</protein>
<accession>A0A6A6KMC8</accession>